<proteinExistence type="predicted"/>
<feature type="compositionally biased region" description="Polar residues" evidence="1">
    <location>
        <begin position="359"/>
        <end position="374"/>
    </location>
</feature>
<sequence>MDLDSQSAHQLQLNSHISIADAWLNHRSSDTTAQWYDILAVPLWAVGLKGLFGCTSVVIVTMRGVFISHIYEAPVFINADGTATEDQRFAAHSFNVLRDGGDGVEAHNSLSYLRRNGYFHPDYSPEVFVITPFELKEGPDLEYQYAARAQWLGGQAADYIYAGQATRQAPVLFGYVRTDEKTASADSELYGRLIVELAPANGVLWSAQGGGLVIARWRLWVGGVYVTDRDFTFGARVDNQGNVVNPINRRELTASEALVRHQSENFFEQMCPGFWDAITVKSPPGTTFVATTRTVTESGTSPLSSSVVPSTTSKPIDLPQTNSTSSASPSSTEHTALGQTNSATNSASETLLNPPGQPPSFTLPTPTKFSSETSIPEPDIAIDEQRCWKPELFDHEDVNDVVVTELAEMCIRGHITDDHMSMGPTDEPRWWHNGDPSLAVGYAEITWVKGCEGPDQNPMYPAEGLSCRNILVDNWNTCQSANGGAGGYRIVGCLRYMFMPQLPSVWYPEWG</sequence>
<dbReference type="AlphaFoldDB" id="A0A0U5G9Y8"/>
<accession>A0A0U5G9Y8</accession>
<dbReference type="OrthoDB" id="3886018at2759"/>
<evidence type="ECO:0000313" key="3">
    <source>
        <dbReference type="Proteomes" id="UP000054771"/>
    </source>
</evidence>
<name>A0A0U5G9Y8_ASPCI</name>
<dbReference type="EMBL" id="CDMC01000008">
    <property type="protein sequence ID" value="CEL06463.1"/>
    <property type="molecule type" value="Genomic_DNA"/>
</dbReference>
<feature type="compositionally biased region" description="Low complexity" evidence="1">
    <location>
        <begin position="292"/>
        <end position="335"/>
    </location>
</feature>
<evidence type="ECO:0000256" key="1">
    <source>
        <dbReference type="SAM" id="MobiDB-lite"/>
    </source>
</evidence>
<dbReference type="STRING" id="454130.A0A0U5G9Y8"/>
<reference evidence="3" key="1">
    <citation type="journal article" date="2016" name="Genome Announc.">
        <title>Draft genome sequences of fungus Aspergillus calidoustus.</title>
        <authorList>
            <person name="Horn F."/>
            <person name="Linde J."/>
            <person name="Mattern D.J."/>
            <person name="Walther G."/>
            <person name="Guthke R."/>
            <person name="Scherlach K."/>
            <person name="Martin K."/>
            <person name="Brakhage A.A."/>
            <person name="Petzke L."/>
            <person name="Valiante V."/>
        </authorList>
    </citation>
    <scope>NUCLEOTIDE SEQUENCE [LARGE SCALE GENOMIC DNA]</scope>
    <source>
        <strain evidence="3">SF006504</strain>
    </source>
</reference>
<organism evidence="2 3">
    <name type="scientific">Aspergillus calidoustus</name>
    <dbReference type="NCBI Taxonomy" id="454130"/>
    <lineage>
        <taxon>Eukaryota</taxon>
        <taxon>Fungi</taxon>
        <taxon>Dikarya</taxon>
        <taxon>Ascomycota</taxon>
        <taxon>Pezizomycotina</taxon>
        <taxon>Eurotiomycetes</taxon>
        <taxon>Eurotiomycetidae</taxon>
        <taxon>Eurotiales</taxon>
        <taxon>Aspergillaceae</taxon>
        <taxon>Aspergillus</taxon>
        <taxon>Aspergillus subgen. Nidulantes</taxon>
    </lineage>
</organism>
<feature type="region of interest" description="Disordered" evidence="1">
    <location>
        <begin position="292"/>
        <end position="380"/>
    </location>
</feature>
<keyword evidence="3" id="KW-1185">Reference proteome</keyword>
<evidence type="ECO:0000313" key="2">
    <source>
        <dbReference type="EMBL" id="CEL06463.1"/>
    </source>
</evidence>
<protein>
    <submittedName>
        <fullName evidence="2">Uncharacterized protein</fullName>
    </submittedName>
</protein>
<feature type="compositionally biased region" description="Polar residues" evidence="1">
    <location>
        <begin position="337"/>
        <end position="351"/>
    </location>
</feature>
<dbReference type="Proteomes" id="UP000054771">
    <property type="component" value="Unassembled WGS sequence"/>
</dbReference>
<gene>
    <name evidence="2" type="ORF">ASPCAL09640</name>
</gene>